<sequence length="136" mass="15833">MGTTIVISPPRNGFKAFDLSPSKVIGLIRGKHAWWSSEGRWSPTAMDNRIRRGVTFRDALLLSKRDHFFSLFLLKNNRLHHLADIKGPYQAKPPQRPEGPRRPLINRHYTRHRSRGRVLIPSYFLQPAGRREPLYL</sequence>
<dbReference type="EMBL" id="BGZK01000101">
    <property type="protein sequence ID" value="GBP18841.1"/>
    <property type="molecule type" value="Genomic_DNA"/>
</dbReference>
<keyword evidence="2" id="KW-1185">Reference proteome</keyword>
<name>A0A4C1TXQ6_EUMVA</name>
<reference evidence="1 2" key="1">
    <citation type="journal article" date="2019" name="Commun. Biol.">
        <title>The bagworm genome reveals a unique fibroin gene that provides high tensile strength.</title>
        <authorList>
            <person name="Kono N."/>
            <person name="Nakamura H."/>
            <person name="Ohtoshi R."/>
            <person name="Tomita M."/>
            <person name="Numata K."/>
            <person name="Arakawa K."/>
        </authorList>
    </citation>
    <scope>NUCLEOTIDE SEQUENCE [LARGE SCALE GENOMIC DNA]</scope>
</reference>
<dbReference type="AlphaFoldDB" id="A0A4C1TXQ6"/>
<evidence type="ECO:0000313" key="1">
    <source>
        <dbReference type="EMBL" id="GBP18841.1"/>
    </source>
</evidence>
<protein>
    <submittedName>
        <fullName evidence="1">Uncharacterized protein</fullName>
    </submittedName>
</protein>
<proteinExistence type="predicted"/>
<evidence type="ECO:0000313" key="2">
    <source>
        <dbReference type="Proteomes" id="UP000299102"/>
    </source>
</evidence>
<comment type="caution">
    <text evidence="1">The sequence shown here is derived from an EMBL/GenBank/DDBJ whole genome shotgun (WGS) entry which is preliminary data.</text>
</comment>
<dbReference type="Proteomes" id="UP000299102">
    <property type="component" value="Unassembled WGS sequence"/>
</dbReference>
<accession>A0A4C1TXQ6</accession>
<gene>
    <name evidence="1" type="ORF">EVAR_93271_1</name>
</gene>
<organism evidence="1 2">
    <name type="scientific">Eumeta variegata</name>
    <name type="common">Bagworm moth</name>
    <name type="synonym">Eumeta japonica</name>
    <dbReference type="NCBI Taxonomy" id="151549"/>
    <lineage>
        <taxon>Eukaryota</taxon>
        <taxon>Metazoa</taxon>
        <taxon>Ecdysozoa</taxon>
        <taxon>Arthropoda</taxon>
        <taxon>Hexapoda</taxon>
        <taxon>Insecta</taxon>
        <taxon>Pterygota</taxon>
        <taxon>Neoptera</taxon>
        <taxon>Endopterygota</taxon>
        <taxon>Lepidoptera</taxon>
        <taxon>Glossata</taxon>
        <taxon>Ditrysia</taxon>
        <taxon>Tineoidea</taxon>
        <taxon>Psychidae</taxon>
        <taxon>Oiketicinae</taxon>
        <taxon>Eumeta</taxon>
    </lineage>
</organism>